<comment type="caution">
    <text evidence="2">The sequence shown here is derived from an EMBL/GenBank/DDBJ whole genome shotgun (WGS) entry which is preliminary data.</text>
</comment>
<protein>
    <submittedName>
        <fullName evidence="2">Uncharacterized protein</fullName>
    </submittedName>
</protein>
<dbReference type="PATRIC" id="fig|1285586.5.peg.4676"/>
<evidence type="ECO:0000313" key="2">
    <source>
        <dbReference type="EMBL" id="EON70258.1"/>
    </source>
</evidence>
<dbReference type="Proteomes" id="UP000013911">
    <property type="component" value="Unassembled WGS sequence"/>
</dbReference>
<organism evidence="2 3">
    <name type="scientific">Lysinibacillus sphaericus OT4b.31</name>
    <dbReference type="NCBI Taxonomy" id="1285586"/>
    <lineage>
        <taxon>Bacteria</taxon>
        <taxon>Bacillati</taxon>
        <taxon>Bacillota</taxon>
        <taxon>Bacilli</taxon>
        <taxon>Bacillales</taxon>
        <taxon>Bacillaceae</taxon>
        <taxon>Lysinibacillus</taxon>
    </lineage>
</organism>
<evidence type="ECO:0000256" key="1">
    <source>
        <dbReference type="SAM" id="Phobius"/>
    </source>
</evidence>
<gene>
    <name evidence="2" type="ORF">H131_22431</name>
</gene>
<dbReference type="OrthoDB" id="10000207at2"/>
<keyword evidence="1" id="KW-0812">Transmembrane</keyword>
<keyword evidence="1" id="KW-1133">Transmembrane helix</keyword>
<dbReference type="RefSeq" id="WP_010861380.1">
    <property type="nucleotide sequence ID" value="NZ_KB933418.1"/>
</dbReference>
<proteinExistence type="predicted"/>
<accession>R7Z821</accession>
<dbReference type="AlphaFoldDB" id="R7Z821"/>
<feature type="transmembrane region" description="Helical" evidence="1">
    <location>
        <begin position="34"/>
        <end position="56"/>
    </location>
</feature>
<keyword evidence="1" id="KW-0472">Membrane</keyword>
<feature type="transmembrane region" description="Helical" evidence="1">
    <location>
        <begin position="6"/>
        <end position="22"/>
    </location>
</feature>
<sequence>MWSQVYSVLMLVASLVIVMSKITKDKEPLNKMSWIQISVVAILCIVATGLAVGIIYGTVYL</sequence>
<reference evidence="2 3" key="1">
    <citation type="submission" date="2013-04" db="EMBL/GenBank/DDBJ databases">
        <title>Draft genome of the heavy metal tolerant bacterium Lysinibacillus sphaericus strain OT4b.31.</title>
        <authorList>
            <person name="Pena-Montenegro T.D."/>
            <person name="Dussan J."/>
        </authorList>
    </citation>
    <scope>NUCLEOTIDE SEQUENCE [LARGE SCALE GENOMIC DNA]</scope>
    <source>
        <strain evidence="2 3">OT4b.31</strain>
    </source>
</reference>
<evidence type="ECO:0000313" key="3">
    <source>
        <dbReference type="Proteomes" id="UP000013911"/>
    </source>
</evidence>
<name>R7Z821_LYSSH</name>
<dbReference type="EMBL" id="AQPX01000043">
    <property type="protein sequence ID" value="EON70258.1"/>
    <property type="molecule type" value="Genomic_DNA"/>
</dbReference>
<dbReference type="HOGENOM" id="CLU_2917139_0_0_9"/>